<proteinExistence type="predicted"/>
<dbReference type="Gene3D" id="3.90.700.10">
    <property type="entry name" value="Succinate dehydrogenase/fumarate reductase flavoprotein, catalytic domain"/>
    <property type="match status" value="1"/>
</dbReference>
<dbReference type="GO" id="GO:0008177">
    <property type="term" value="F:succinate dehydrogenase (quinone) activity"/>
    <property type="evidence" value="ECO:0007669"/>
    <property type="project" value="UniProtKB-EC"/>
</dbReference>
<dbReference type="SUPFAM" id="SSF51905">
    <property type="entry name" value="FAD/NAD(P)-binding domain"/>
    <property type="match status" value="1"/>
</dbReference>
<dbReference type="Pfam" id="PF02910">
    <property type="entry name" value="Succ_DH_flav_C"/>
    <property type="match status" value="1"/>
</dbReference>
<evidence type="ECO:0000259" key="4">
    <source>
        <dbReference type="Pfam" id="PF02910"/>
    </source>
</evidence>
<organism evidence="5 6">
    <name type="scientific">Sporomusa acidovorans (strain ATCC 49682 / DSM 3132 / Mol)</name>
    <dbReference type="NCBI Taxonomy" id="1123286"/>
    <lineage>
        <taxon>Bacteria</taxon>
        <taxon>Bacillati</taxon>
        <taxon>Bacillota</taxon>
        <taxon>Negativicutes</taxon>
        <taxon>Selenomonadales</taxon>
        <taxon>Sporomusaceae</taxon>
        <taxon>Sporomusa</taxon>
    </lineage>
</organism>
<dbReference type="InterPro" id="IPR027477">
    <property type="entry name" value="Succ_DH/fumarate_Rdtase_cat_sf"/>
</dbReference>
<evidence type="ECO:0000256" key="2">
    <source>
        <dbReference type="ARBA" id="ARBA00023002"/>
    </source>
</evidence>
<dbReference type="InterPro" id="IPR036188">
    <property type="entry name" value="FAD/NAD-bd_sf"/>
</dbReference>
<dbReference type="InterPro" id="IPR030664">
    <property type="entry name" value="SdhA/FrdA/AprA"/>
</dbReference>
<keyword evidence="2 5" id="KW-0560">Oxidoreductase</keyword>
<evidence type="ECO:0000313" key="5">
    <source>
        <dbReference type="EMBL" id="XFO73837.1"/>
    </source>
</evidence>
<dbReference type="RefSeq" id="WP_211285164.1">
    <property type="nucleotide sequence ID" value="NZ_CP155571.1"/>
</dbReference>
<dbReference type="Pfam" id="PF00890">
    <property type="entry name" value="FAD_binding_2"/>
    <property type="match status" value="1"/>
</dbReference>
<dbReference type="Gene3D" id="1.20.58.100">
    <property type="entry name" value="Fumarate reductase/succinate dehydrogenase flavoprotein-like, C-terminal domain"/>
    <property type="match status" value="1"/>
</dbReference>
<protein>
    <submittedName>
        <fullName evidence="5">Fumarate reductase flavoprotein subunit</fullName>
        <ecNumber evidence="5">1.3.5.1</ecNumber>
    </submittedName>
</protein>
<accession>A0ABZ3J626</accession>
<dbReference type="Proteomes" id="UP000216052">
    <property type="component" value="Chromosome"/>
</dbReference>
<dbReference type="InterPro" id="IPR037099">
    <property type="entry name" value="Fum_R/Succ_DH_flav-like_C_sf"/>
</dbReference>
<sequence length="471" mass="51310">MIFTSGLEIMDALLKKARAIGVDLKEDIAVLDLVTVDGAVNGAIGLDIRSGELVHFRAKAVILASGGWHKAFWPTTGMRDLAGEGMAMAYRAGAALGNMEFVTFCCNVFLSPPAWQGSIAPYVMSLLVGGGSLTNSTGEDILQQYDPFVVKVGTSTEWNKSFISYATTKEVLAGKGSPNGGVYFSRGDVPWEKVSKIAEMLFPNWRCKGIDFSEWGRMLEVNEAVEVGAATEYFDGGIVVNDQFETGLKGLYAAGECTLGPFGANRVFAAITEMLVHGTTAGANAGTYAQKAKVLPPEEEAFTALEEKIEAPLRRAKGYNPAQVRRQVQEAAHKHLGPIRDKQNLTKFIEYLGEVKTNLLPNLATSSKSRVYNKEWLDALELGSIAQLLEVATQSALARTESRGVHFRQDYPITDNDGWLVEQIVRLEGDGFKIDRRPVTVTIKALPSGKAPYLEFMKQMMQSHSDTGGKH</sequence>
<evidence type="ECO:0000259" key="3">
    <source>
        <dbReference type="Pfam" id="PF00890"/>
    </source>
</evidence>
<feature type="domain" description="Fumarate reductase/succinate dehydrogenase flavoprotein-like C-terminal" evidence="4">
    <location>
        <begin position="325"/>
        <end position="443"/>
    </location>
</feature>
<dbReference type="InterPro" id="IPR003953">
    <property type="entry name" value="FAD-dep_OxRdtase_2_FAD-bd"/>
</dbReference>
<gene>
    <name evidence="5" type="primary">frdA</name>
    <name evidence="5" type="ORF">SPACI_039440</name>
</gene>
<reference evidence="5" key="1">
    <citation type="submission" date="2024-05" db="EMBL/GenBank/DDBJ databases">
        <title>Isolation and characterization of Sporomusa carbonis sp. nov., a carboxydotrophic hydrogenogen in the genus of Sporomusa isolated from a charcoal burning pile.</title>
        <authorList>
            <person name="Boeer T."/>
            <person name="Rosenbaum F."/>
            <person name="Eysell L."/>
            <person name="Mueller V."/>
            <person name="Daniel R."/>
            <person name="Poehlein A."/>
        </authorList>
    </citation>
    <scope>NUCLEOTIDE SEQUENCE [LARGE SCALE GENOMIC DNA]</scope>
    <source>
        <strain evidence="5">DSM 3132</strain>
    </source>
</reference>
<dbReference type="EMBL" id="CP155571">
    <property type="protein sequence ID" value="XFO73837.1"/>
    <property type="molecule type" value="Genomic_DNA"/>
</dbReference>
<name>A0ABZ3J626_SPOA4</name>
<feature type="domain" description="FAD-dependent oxidoreductase 2 FAD-binding" evidence="3">
    <location>
        <begin position="4"/>
        <end position="265"/>
    </location>
</feature>
<keyword evidence="1" id="KW-0285">Flavoprotein</keyword>
<dbReference type="EC" id="1.3.5.1" evidence="5"/>
<keyword evidence="6" id="KW-1185">Reference proteome</keyword>
<dbReference type="Gene3D" id="3.50.50.60">
    <property type="entry name" value="FAD/NAD(P)-binding domain"/>
    <property type="match status" value="1"/>
</dbReference>
<dbReference type="SUPFAM" id="SSF46977">
    <property type="entry name" value="Succinate dehydrogenase/fumarate reductase flavoprotein C-terminal domain"/>
    <property type="match status" value="1"/>
</dbReference>
<evidence type="ECO:0000313" key="6">
    <source>
        <dbReference type="Proteomes" id="UP000216052"/>
    </source>
</evidence>
<dbReference type="PIRSF" id="PIRSF000171">
    <property type="entry name" value="SDHA_APRA_LASPO"/>
    <property type="match status" value="1"/>
</dbReference>
<evidence type="ECO:0000256" key="1">
    <source>
        <dbReference type="ARBA" id="ARBA00022630"/>
    </source>
</evidence>
<dbReference type="PANTHER" id="PTHR11632">
    <property type="entry name" value="SUCCINATE DEHYDROGENASE 2 FLAVOPROTEIN SUBUNIT"/>
    <property type="match status" value="1"/>
</dbReference>
<dbReference type="InterPro" id="IPR015939">
    <property type="entry name" value="Fum_Rdtase/Succ_DH_flav-like_C"/>
</dbReference>
<dbReference type="PANTHER" id="PTHR11632:SF51">
    <property type="entry name" value="SUCCINATE DEHYDROGENASE [UBIQUINONE] FLAVOPROTEIN SUBUNIT, MITOCHONDRIAL"/>
    <property type="match status" value="1"/>
</dbReference>